<sequence length="75" mass="9145">MMEVTSGFSINKVNIISVIYIFCNDIRSHAHLLFFYRGIRNHVHALFFFHYTRNRTHALFYHYDYNGYGKEIYFL</sequence>
<proteinExistence type="predicted"/>
<evidence type="ECO:0000313" key="2">
    <source>
        <dbReference type="Proteomes" id="UP000006094"/>
    </source>
</evidence>
<protein>
    <submittedName>
        <fullName evidence="1">Uncharacterized protein</fullName>
    </submittedName>
</protein>
<reference evidence="1 2" key="1">
    <citation type="journal article" date="2012" name="PLoS ONE">
        <title>The purine-utilizing bacterium Clostridium acidurici 9a: a genome-guided metabolic reconsideration.</title>
        <authorList>
            <person name="Hartwich K."/>
            <person name="Poehlein A."/>
            <person name="Daniel R."/>
        </authorList>
    </citation>
    <scope>NUCLEOTIDE SEQUENCE [LARGE SCALE GENOMIC DNA]</scope>
    <source>
        <strain evidence="2">ATCC 7906 / DSM 604 / BCRC 14475 / CIP 104303 / KCTC 5404 / NCIMB 10678 / 9a</strain>
    </source>
</reference>
<gene>
    <name evidence="1" type="ordered locus">Curi_c14790</name>
</gene>
<dbReference type="HOGENOM" id="CLU_2664488_0_0_9"/>
<name>K0AZ04_GOTA9</name>
<accession>K0AZ04</accession>
<keyword evidence="2" id="KW-1185">Reference proteome</keyword>
<dbReference type="EMBL" id="CP003326">
    <property type="protein sequence ID" value="AFS78489.1"/>
    <property type="molecule type" value="Genomic_DNA"/>
</dbReference>
<organism evidence="1 2">
    <name type="scientific">Gottschalkia acidurici (strain ATCC 7906 / DSM 604 / BCRC 14475 / CIP 104303 / KCTC 5404 / NCIMB 10678 / 9a)</name>
    <name type="common">Clostridium acidurici</name>
    <dbReference type="NCBI Taxonomy" id="1128398"/>
    <lineage>
        <taxon>Bacteria</taxon>
        <taxon>Bacillati</taxon>
        <taxon>Bacillota</taxon>
        <taxon>Tissierellia</taxon>
        <taxon>Tissierellales</taxon>
        <taxon>Gottschalkiaceae</taxon>
        <taxon>Gottschalkia</taxon>
    </lineage>
</organism>
<dbReference type="Proteomes" id="UP000006094">
    <property type="component" value="Chromosome"/>
</dbReference>
<dbReference type="AlphaFoldDB" id="K0AZ04"/>
<evidence type="ECO:0000313" key="1">
    <source>
        <dbReference type="EMBL" id="AFS78489.1"/>
    </source>
</evidence>
<dbReference type="KEGG" id="cad:Curi_c14790"/>